<dbReference type="Gene3D" id="3.30.420.150">
    <property type="entry name" value="Exopolyphosphatase. Domain 2"/>
    <property type="match status" value="1"/>
</dbReference>
<dbReference type="EMBL" id="JAULSN010000001">
    <property type="protein sequence ID" value="KAK3383268.1"/>
    <property type="molecule type" value="Genomic_DNA"/>
</dbReference>
<dbReference type="InterPro" id="IPR050273">
    <property type="entry name" value="GppA/Ppx_hydrolase"/>
</dbReference>
<gene>
    <name evidence="3" type="ORF">B0T24DRAFT_673161</name>
</gene>
<dbReference type="Gene3D" id="3.30.420.40">
    <property type="match status" value="1"/>
</dbReference>
<dbReference type="Pfam" id="PF02541">
    <property type="entry name" value="Ppx-GppA"/>
    <property type="match status" value="1"/>
</dbReference>
<dbReference type="InterPro" id="IPR057512">
    <property type="entry name" value="RTG2_C"/>
</dbReference>
<comment type="caution">
    <text evidence="3">The sequence shown here is derived from an EMBL/GenBank/DDBJ whole genome shotgun (WGS) entry which is preliminary data.</text>
</comment>
<dbReference type="Pfam" id="PF23566">
    <property type="entry name" value="RTG2_C"/>
    <property type="match status" value="1"/>
</dbReference>
<organism evidence="3 4">
    <name type="scientific">Lasiosphaeria ovina</name>
    <dbReference type="NCBI Taxonomy" id="92902"/>
    <lineage>
        <taxon>Eukaryota</taxon>
        <taxon>Fungi</taxon>
        <taxon>Dikarya</taxon>
        <taxon>Ascomycota</taxon>
        <taxon>Pezizomycotina</taxon>
        <taxon>Sordariomycetes</taxon>
        <taxon>Sordariomycetidae</taxon>
        <taxon>Sordariales</taxon>
        <taxon>Lasiosphaeriaceae</taxon>
        <taxon>Lasiosphaeria</taxon>
    </lineage>
</organism>
<feature type="domain" description="Ppx/GppA phosphatase N-terminal" evidence="1">
    <location>
        <begin position="53"/>
        <end position="388"/>
    </location>
</feature>
<keyword evidence="4" id="KW-1185">Reference proteome</keyword>
<dbReference type="AlphaFoldDB" id="A0AAE0NKM0"/>
<dbReference type="PANTHER" id="PTHR30005:SF0">
    <property type="entry name" value="RETROGRADE REGULATION PROTEIN 2"/>
    <property type="match status" value="1"/>
</dbReference>
<dbReference type="InterPro" id="IPR043129">
    <property type="entry name" value="ATPase_NBD"/>
</dbReference>
<name>A0AAE0NKM0_9PEZI</name>
<evidence type="ECO:0000313" key="4">
    <source>
        <dbReference type="Proteomes" id="UP001287356"/>
    </source>
</evidence>
<protein>
    <submittedName>
        <fullName evidence="3">Ppx/GppA phosphatase family-domain-containing protein</fullName>
    </submittedName>
</protein>
<dbReference type="GO" id="GO:0006357">
    <property type="term" value="P:regulation of transcription by RNA polymerase II"/>
    <property type="evidence" value="ECO:0007669"/>
    <property type="project" value="TreeGrafter"/>
</dbReference>
<evidence type="ECO:0000313" key="3">
    <source>
        <dbReference type="EMBL" id="KAK3383268.1"/>
    </source>
</evidence>
<reference evidence="3" key="1">
    <citation type="journal article" date="2023" name="Mol. Phylogenet. Evol.">
        <title>Genome-scale phylogeny and comparative genomics of the fungal order Sordariales.</title>
        <authorList>
            <person name="Hensen N."/>
            <person name="Bonometti L."/>
            <person name="Westerberg I."/>
            <person name="Brannstrom I.O."/>
            <person name="Guillou S."/>
            <person name="Cros-Aarteil S."/>
            <person name="Calhoun S."/>
            <person name="Haridas S."/>
            <person name="Kuo A."/>
            <person name="Mondo S."/>
            <person name="Pangilinan J."/>
            <person name="Riley R."/>
            <person name="LaButti K."/>
            <person name="Andreopoulos B."/>
            <person name="Lipzen A."/>
            <person name="Chen C."/>
            <person name="Yan M."/>
            <person name="Daum C."/>
            <person name="Ng V."/>
            <person name="Clum A."/>
            <person name="Steindorff A."/>
            <person name="Ohm R.A."/>
            <person name="Martin F."/>
            <person name="Silar P."/>
            <person name="Natvig D.O."/>
            <person name="Lalanne C."/>
            <person name="Gautier V."/>
            <person name="Ament-Velasquez S.L."/>
            <person name="Kruys A."/>
            <person name="Hutchinson M.I."/>
            <person name="Powell A.J."/>
            <person name="Barry K."/>
            <person name="Miller A.N."/>
            <person name="Grigoriev I.V."/>
            <person name="Debuchy R."/>
            <person name="Gladieux P."/>
            <person name="Hiltunen Thoren M."/>
            <person name="Johannesson H."/>
        </authorList>
    </citation>
    <scope>NUCLEOTIDE SEQUENCE</scope>
    <source>
        <strain evidence="3">CBS 958.72</strain>
    </source>
</reference>
<sequence>MSSFIDIITLDNFQHKMPRWDPDSANHLFALVDMGSNGIRFSISDLSPPRARLLPCIYRERAAISLFDALNKPPTSPNQQGGTAPMVFPPETIKLVAQTLARFRAIAVDDYGVPPSQVTVFATEAMRRAQNAVAMLTAINAEVPDLVVYVLAPQIETLFGSVGARSGFVDVKGLFLDLGGGSVQMTYMDTYAAKARGGHEEDKEESTEVGYEIAAALAGESLPFGAARLIRVLQDAGADVQAAETQKLHSGMGEAFETLRAQFPTLAATVAEARERDGPGIDIYLCGGGFRGYGSMLMHNSSVQPYPIPAIGSYAVSGDEFRRANHLLKVNAEFDGKIFGMSKRRRTQFPAIVAVVKALIAAVPRIRSVTFCAGGNREGALATMLPREVRESNPLDLVDAPPYSTPMPPLATAALPADILDTLLSAFPPITAGALNPLTSASVFNLHFGPIYIRQAWARAGEDADANASAALHDAVAGNPGCPGLTHVARAILGLTLCARWGAGVSPIDGDLYRGLRALIGATDPDALLWADYLGAATAALARVVPAWPKSRQAIDNSIRFRCTSESGKKLKILLDISISKTAARGLDPQDLVDLFKNVAKNRADTKVAVTVSQLG</sequence>
<accession>A0AAE0NKM0</accession>
<feature type="domain" description="RTG2 C-terminal" evidence="2">
    <location>
        <begin position="418"/>
        <end position="601"/>
    </location>
</feature>
<dbReference type="FunFam" id="3.30.420.40:FF:000191">
    <property type="entry name" value="Retrograde regulation protein 2"/>
    <property type="match status" value="1"/>
</dbReference>
<evidence type="ECO:0000259" key="2">
    <source>
        <dbReference type="Pfam" id="PF23566"/>
    </source>
</evidence>
<proteinExistence type="predicted"/>
<dbReference type="SUPFAM" id="SSF53067">
    <property type="entry name" value="Actin-like ATPase domain"/>
    <property type="match status" value="2"/>
</dbReference>
<dbReference type="PANTHER" id="PTHR30005">
    <property type="entry name" value="EXOPOLYPHOSPHATASE"/>
    <property type="match status" value="1"/>
</dbReference>
<reference evidence="3" key="2">
    <citation type="submission" date="2023-06" db="EMBL/GenBank/DDBJ databases">
        <authorList>
            <consortium name="Lawrence Berkeley National Laboratory"/>
            <person name="Haridas S."/>
            <person name="Hensen N."/>
            <person name="Bonometti L."/>
            <person name="Westerberg I."/>
            <person name="Brannstrom I.O."/>
            <person name="Guillou S."/>
            <person name="Cros-Aarteil S."/>
            <person name="Calhoun S."/>
            <person name="Kuo A."/>
            <person name="Mondo S."/>
            <person name="Pangilinan J."/>
            <person name="Riley R."/>
            <person name="Labutti K."/>
            <person name="Andreopoulos B."/>
            <person name="Lipzen A."/>
            <person name="Chen C."/>
            <person name="Yanf M."/>
            <person name="Daum C."/>
            <person name="Ng V."/>
            <person name="Clum A."/>
            <person name="Steindorff A."/>
            <person name="Ohm R."/>
            <person name="Martin F."/>
            <person name="Silar P."/>
            <person name="Natvig D."/>
            <person name="Lalanne C."/>
            <person name="Gautier V."/>
            <person name="Ament-Velasquez S.L."/>
            <person name="Kruys A."/>
            <person name="Hutchinson M.I."/>
            <person name="Powell A.J."/>
            <person name="Barry K."/>
            <person name="Miller A.N."/>
            <person name="Grigoriev I.V."/>
            <person name="Debuchy R."/>
            <person name="Gladieux P."/>
            <person name="Thoren M.H."/>
            <person name="Johannesson H."/>
        </authorList>
    </citation>
    <scope>NUCLEOTIDE SEQUENCE</scope>
    <source>
        <strain evidence="3">CBS 958.72</strain>
    </source>
</reference>
<evidence type="ECO:0000259" key="1">
    <source>
        <dbReference type="Pfam" id="PF02541"/>
    </source>
</evidence>
<dbReference type="InterPro" id="IPR003695">
    <property type="entry name" value="Ppx_GppA_N"/>
</dbReference>
<dbReference type="Proteomes" id="UP001287356">
    <property type="component" value="Unassembled WGS sequence"/>
</dbReference>